<dbReference type="RefSeq" id="WP_162668223.1">
    <property type="nucleotide sequence ID" value="NZ_LR593886.1"/>
</dbReference>
<proteinExistence type="predicted"/>
<dbReference type="AlphaFoldDB" id="A0A6P2CX32"/>
<accession>A0A6P2CX32</accession>
<reference evidence="1 2" key="1">
    <citation type="submission" date="2019-05" db="EMBL/GenBank/DDBJ databases">
        <authorList>
            <consortium name="Science for Life Laboratories"/>
        </authorList>
    </citation>
    <scope>NUCLEOTIDE SEQUENCE [LARGE SCALE GENOMIC DNA]</scope>
    <source>
        <strain evidence="1">Soil9</strain>
    </source>
</reference>
<gene>
    <name evidence="1" type="ORF">SOIL9_42050</name>
</gene>
<protein>
    <submittedName>
        <fullName evidence="1">Uncharacterized protein</fullName>
    </submittedName>
</protein>
<evidence type="ECO:0000313" key="1">
    <source>
        <dbReference type="EMBL" id="VTR93509.1"/>
    </source>
</evidence>
<keyword evidence="2" id="KW-1185">Reference proteome</keyword>
<name>A0A6P2CX32_9BACT</name>
<sequence>MIVRCVLKDRLWEWDDQGVQVHAAHLTWFEKEGAARFASGAACDQSFDDFLARGPWVDGVPAEVVAEVTRVVQARVPPT</sequence>
<dbReference type="KEGG" id="gms:SOIL9_42050"/>
<organism evidence="1 2">
    <name type="scientific">Gemmata massiliana</name>
    <dbReference type="NCBI Taxonomy" id="1210884"/>
    <lineage>
        <taxon>Bacteria</taxon>
        <taxon>Pseudomonadati</taxon>
        <taxon>Planctomycetota</taxon>
        <taxon>Planctomycetia</taxon>
        <taxon>Gemmatales</taxon>
        <taxon>Gemmataceae</taxon>
        <taxon>Gemmata</taxon>
    </lineage>
</organism>
<dbReference type="EMBL" id="LR593886">
    <property type="protein sequence ID" value="VTR93509.1"/>
    <property type="molecule type" value="Genomic_DNA"/>
</dbReference>
<evidence type="ECO:0000313" key="2">
    <source>
        <dbReference type="Proteomes" id="UP000464178"/>
    </source>
</evidence>
<dbReference type="Proteomes" id="UP000464178">
    <property type="component" value="Chromosome"/>
</dbReference>